<evidence type="ECO:0000313" key="2">
    <source>
        <dbReference type="EMBL" id="MCY0150714.1"/>
    </source>
</evidence>
<keyword evidence="1" id="KW-1133">Transmembrane helix</keyword>
<sequence>MHADAFAATQTSDNTTTMELLREVAGLLQTSGLPETQLMPAAASFLGQTVMIQSSNAAFQDAFLVVCGIFLIALVPTWFMWRAPSSGT</sequence>
<protein>
    <submittedName>
        <fullName evidence="2">Uncharacterized protein</fullName>
    </submittedName>
</protein>
<name>A0ABT3ZG02_9HYPH</name>
<reference evidence="2" key="1">
    <citation type="submission" date="2022-10" db="EMBL/GenBank/DDBJ databases">
        <title>Hoeflea sp. G2-23, isolated from marine algae.</title>
        <authorList>
            <person name="Kristyanto S."/>
            <person name="Kim J.M."/>
            <person name="Jeon C.O."/>
        </authorList>
    </citation>
    <scope>NUCLEOTIDE SEQUENCE</scope>
    <source>
        <strain evidence="2">G2-23</strain>
    </source>
</reference>
<dbReference type="Proteomes" id="UP001073227">
    <property type="component" value="Unassembled WGS sequence"/>
</dbReference>
<dbReference type="EMBL" id="JAOVZR010000003">
    <property type="protein sequence ID" value="MCY0150714.1"/>
    <property type="molecule type" value="Genomic_DNA"/>
</dbReference>
<keyword evidence="1" id="KW-0472">Membrane</keyword>
<gene>
    <name evidence="2" type="ORF">OEG84_24190</name>
</gene>
<keyword evidence="1" id="KW-0812">Transmembrane</keyword>
<keyword evidence="3" id="KW-1185">Reference proteome</keyword>
<evidence type="ECO:0000256" key="1">
    <source>
        <dbReference type="SAM" id="Phobius"/>
    </source>
</evidence>
<accession>A0ABT3ZG02</accession>
<comment type="caution">
    <text evidence="2">The sequence shown here is derived from an EMBL/GenBank/DDBJ whole genome shotgun (WGS) entry which is preliminary data.</text>
</comment>
<organism evidence="2 3">
    <name type="scientific">Hoeflea algicola</name>
    <dbReference type="NCBI Taxonomy" id="2983763"/>
    <lineage>
        <taxon>Bacteria</taxon>
        <taxon>Pseudomonadati</taxon>
        <taxon>Pseudomonadota</taxon>
        <taxon>Alphaproteobacteria</taxon>
        <taxon>Hyphomicrobiales</taxon>
        <taxon>Rhizobiaceae</taxon>
        <taxon>Hoeflea</taxon>
    </lineage>
</organism>
<dbReference type="RefSeq" id="WP_267656435.1">
    <property type="nucleotide sequence ID" value="NZ_JAOVZR010000003.1"/>
</dbReference>
<evidence type="ECO:0000313" key="3">
    <source>
        <dbReference type="Proteomes" id="UP001073227"/>
    </source>
</evidence>
<feature type="transmembrane region" description="Helical" evidence="1">
    <location>
        <begin position="62"/>
        <end position="81"/>
    </location>
</feature>
<proteinExistence type="predicted"/>